<dbReference type="InterPro" id="IPR023845">
    <property type="entry name" value="DUF3817_TM"/>
</dbReference>
<feature type="transmembrane region" description="Helical" evidence="6">
    <location>
        <begin position="42"/>
        <end position="61"/>
    </location>
</feature>
<evidence type="ECO:0000256" key="6">
    <source>
        <dbReference type="SAM" id="Phobius"/>
    </source>
</evidence>
<keyword evidence="2" id="KW-1003">Cell membrane</keyword>
<evidence type="ECO:0000256" key="1">
    <source>
        <dbReference type="ARBA" id="ARBA00004651"/>
    </source>
</evidence>
<dbReference type="Pfam" id="PF12823">
    <property type="entry name" value="DUF3817"/>
    <property type="match status" value="1"/>
</dbReference>
<evidence type="ECO:0000313" key="8">
    <source>
        <dbReference type="EMBL" id="CAB4577452.1"/>
    </source>
</evidence>
<dbReference type="GO" id="GO:0005886">
    <property type="term" value="C:plasma membrane"/>
    <property type="evidence" value="ECO:0007669"/>
    <property type="project" value="UniProtKB-SubCell"/>
</dbReference>
<dbReference type="AlphaFoldDB" id="A0A6J6EM33"/>
<dbReference type="EMBL" id="CAEZTL010000138">
    <property type="protein sequence ID" value="CAB4577452.1"/>
    <property type="molecule type" value="Genomic_DNA"/>
</dbReference>
<comment type="subcellular location">
    <subcellularLocation>
        <location evidence="1">Cell membrane</location>
        <topology evidence="1">Multi-pass membrane protein</topology>
    </subcellularLocation>
</comment>
<evidence type="ECO:0000256" key="3">
    <source>
        <dbReference type="ARBA" id="ARBA00022692"/>
    </source>
</evidence>
<sequence length="99" mass="11325">MKTPMSRFRLMSILCGTTLLIFAFVYMPAKYGFDAIEEGSNFRFFSIFHGYLYIVYILTVLQLGVQKGMSYKTMAGLILAGTIPFVSFFSERKIAKKYS</sequence>
<evidence type="ECO:0000256" key="4">
    <source>
        <dbReference type="ARBA" id="ARBA00022989"/>
    </source>
</evidence>
<evidence type="ECO:0000259" key="7">
    <source>
        <dbReference type="Pfam" id="PF12823"/>
    </source>
</evidence>
<evidence type="ECO:0000256" key="5">
    <source>
        <dbReference type="ARBA" id="ARBA00023136"/>
    </source>
</evidence>
<protein>
    <submittedName>
        <fullName evidence="8">Unannotated protein</fullName>
    </submittedName>
</protein>
<keyword evidence="5 6" id="KW-0472">Membrane</keyword>
<organism evidence="8">
    <name type="scientific">freshwater metagenome</name>
    <dbReference type="NCBI Taxonomy" id="449393"/>
    <lineage>
        <taxon>unclassified sequences</taxon>
        <taxon>metagenomes</taxon>
        <taxon>ecological metagenomes</taxon>
    </lineage>
</organism>
<dbReference type="NCBIfam" id="TIGR03954">
    <property type="entry name" value="integ_memb_HG"/>
    <property type="match status" value="1"/>
</dbReference>
<dbReference type="PANTHER" id="PTHR40077:SF2">
    <property type="entry name" value="MEMBRANE PROTEIN"/>
    <property type="match status" value="1"/>
</dbReference>
<feature type="transmembrane region" description="Helical" evidence="6">
    <location>
        <begin position="73"/>
        <end position="90"/>
    </location>
</feature>
<gene>
    <name evidence="8" type="ORF">UFOPK1683_01034</name>
</gene>
<evidence type="ECO:0000256" key="2">
    <source>
        <dbReference type="ARBA" id="ARBA00022475"/>
    </source>
</evidence>
<name>A0A6J6EM33_9ZZZZ</name>
<keyword evidence="4 6" id="KW-1133">Transmembrane helix</keyword>
<reference evidence="8" key="1">
    <citation type="submission" date="2020-05" db="EMBL/GenBank/DDBJ databases">
        <authorList>
            <person name="Chiriac C."/>
            <person name="Salcher M."/>
            <person name="Ghai R."/>
            <person name="Kavagutti S V."/>
        </authorList>
    </citation>
    <scope>NUCLEOTIDE SEQUENCE</scope>
</reference>
<accession>A0A6J6EM33</accession>
<keyword evidence="3 6" id="KW-0812">Transmembrane</keyword>
<feature type="domain" description="DUF3817" evidence="7">
    <location>
        <begin position="6"/>
        <end position="95"/>
    </location>
</feature>
<dbReference type="PANTHER" id="PTHR40077">
    <property type="entry name" value="MEMBRANE PROTEIN-RELATED"/>
    <property type="match status" value="1"/>
</dbReference>
<proteinExistence type="predicted"/>